<dbReference type="GO" id="GO:0016740">
    <property type="term" value="F:transferase activity"/>
    <property type="evidence" value="ECO:0007669"/>
    <property type="project" value="UniProtKB-KW"/>
</dbReference>
<dbReference type="PANTHER" id="PTHR36836">
    <property type="entry name" value="COLANIC ACID BIOSYNTHESIS PROTEIN WCAK"/>
    <property type="match status" value="1"/>
</dbReference>
<dbReference type="RefSeq" id="WP_406648190.1">
    <property type="nucleotide sequence ID" value="NZ_CP123584.1"/>
</dbReference>
<evidence type="ECO:0000259" key="1">
    <source>
        <dbReference type="Pfam" id="PF04230"/>
    </source>
</evidence>
<evidence type="ECO:0000313" key="2">
    <source>
        <dbReference type="EMBL" id="WZK89750.1"/>
    </source>
</evidence>
<organism evidence="2 3">
    <name type="scientific">Aliisedimentitalea scapharcae</name>
    <dbReference type="NCBI Taxonomy" id="1524259"/>
    <lineage>
        <taxon>Bacteria</taxon>
        <taxon>Pseudomonadati</taxon>
        <taxon>Pseudomonadota</taxon>
        <taxon>Alphaproteobacteria</taxon>
        <taxon>Rhodobacterales</taxon>
        <taxon>Roseobacteraceae</taxon>
        <taxon>Aliisedimentitalea</taxon>
    </lineage>
</organism>
<evidence type="ECO:0000313" key="3">
    <source>
        <dbReference type="Proteomes" id="UP001623232"/>
    </source>
</evidence>
<accession>A0ABZ2XUG3</accession>
<sequence>MITLLNAAPDTGNQGVSALCHSVVSGLTQRGATSVTVADHGRGRRRADWGYASVDLVGLTHNRRFWRGDSLRTAHALVRSGGGFSASARAVSRARAVLDISGGDSFTDIYGPKRFEAMVLTKKMALDAGVPLILLPQKLGPFQSPKLAKQAAEILRRSTAVWVRDAQSFEYLQTQLGADFDPSKHKLGVDVAVTLPASKPAKLAQDLWAWLTPTRSFPLAGLNVSGLLCHDVENARTAFGLAASHSDQVETLARALLNSDPNPRLLLISHVHKPETEMESDLAAARMLVQRLGPLATGRVRIVEERLNAMELKWVLAQLDWFAGARMHASIGAFSSGVPTLSLGYTDKAQGVFDECGIGQNVADLRRLTPGALADRAVASFAGRHVVREQLSMRLGSIHARATREMDCIAAQSGV</sequence>
<dbReference type="EMBL" id="CP123584">
    <property type="protein sequence ID" value="WZK89750.1"/>
    <property type="molecule type" value="Genomic_DNA"/>
</dbReference>
<reference evidence="2 3" key="1">
    <citation type="submission" date="2023-04" db="EMBL/GenBank/DDBJ databases">
        <title>Complete genome sequence of Alisedimentitalea scapharcae.</title>
        <authorList>
            <person name="Rong J.-C."/>
            <person name="Yi M.-L."/>
            <person name="Zhao Q."/>
        </authorList>
    </citation>
    <scope>NUCLEOTIDE SEQUENCE [LARGE SCALE GENOMIC DNA]</scope>
    <source>
        <strain evidence="2 3">KCTC 42119</strain>
    </source>
</reference>
<proteinExistence type="predicted"/>
<keyword evidence="2" id="KW-0808">Transferase</keyword>
<name>A0ABZ2XUG3_9RHOB</name>
<protein>
    <submittedName>
        <fullName evidence="2">Polysaccharide pyruvyl transferase family protein</fullName>
    </submittedName>
</protein>
<dbReference type="Proteomes" id="UP001623232">
    <property type="component" value="Chromosome"/>
</dbReference>
<gene>
    <name evidence="2" type="ORF">QEZ52_04160</name>
</gene>
<dbReference type="InterPro" id="IPR007345">
    <property type="entry name" value="Polysacch_pyruvyl_Trfase"/>
</dbReference>
<dbReference type="Pfam" id="PF04230">
    <property type="entry name" value="PS_pyruv_trans"/>
    <property type="match status" value="1"/>
</dbReference>
<keyword evidence="3" id="KW-1185">Reference proteome</keyword>
<feature type="domain" description="Polysaccharide pyruvyl transferase" evidence="1">
    <location>
        <begin position="97"/>
        <end position="345"/>
    </location>
</feature>
<dbReference type="PANTHER" id="PTHR36836:SF1">
    <property type="entry name" value="COLANIC ACID BIOSYNTHESIS PROTEIN WCAK"/>
    <property type="match status" value="1"/>
</dbReference>